<dbReference type="PANTHER" id="PTHR24148">
    <property type="entry name" value="ANKYRIN REPEAT DOMAIN-CONTAINING PROTEIN 39 HOMOLOG-RELATED"/>
    <property type="match status" value="1"/>
</dbReference>
<protein>
    <submittedName>
        <fullName evidence="3">Heterokaryon incompatibility protein-domain-containing protein</fullName>
    </submittedName>
</protein>
<gene>
    <name evidence="3" type="ORF">B0H67DRAFT_595140</name>
</gene>
<dbReference type="Pfam" id="PF26639">
    <property type="entry name" value="Het-6_barrel"/>
    <property type="match status" value="1"/>
</dbReference>
<dbReference type="PANTHER" id="PTHR24148:SF64">
    <property type="entry name" value="HETEROKARYON INCOMPATIBILITY DOMAIN-CONTAINING PROTEIN"/>
    <property type="match status" value="1"/>
</dbReference>
<dbReference type="Proteomes" id="UP001172102">
    <property type="component" value="Unassembled WGS sequence"/>
</dbReference>
<comment type="caution">
    <text evidence="3">The sequence shown here is derived from an EMBL/GenBank/DDBJ whole genome shotgun (WGS) entry which is preliminary data.</text>
</comment>
<dbReference type="InterPro" id="IPR010730">
    <property type="entry name" value="HET"/>
</dbReference>
<evidence type="ECO:0000313" key="4">
    <source>
        <dbReference type="Proteomes" id="UP001172102"/>
    </source>
</evidence>
<name>A0AA39ZSG4_9PEZI</name>
<evidence type="ECO:0000259" key="2">
    <source>
        <dbReference type="Pfam" id="PF06985"/>
    </source>
</evidence>
<feature type="compositionally biased region" description="Polar residues" evidence="1">
    <location>
        <begin position="679"/>
        <end position="698"/>
    </location>
</feature>
<evidence type="ECO:0000313" key="3">
    <source>
        <dbReference type="EMBL" id="KAK0702806.1"/>
    </source>
</evidence>
<organism evidence="3 4">
    <name type="scientific">Lasiosphaeris hirsuta</name>
    <dbReference type="NCBI Taxonomy" id="260670"/>
    <lineage>
        <taxon>Eukaryota</taxon>
        <taxon>Fungi</taxon>
        <taxon>Dikarya</taxon>
        <taxon>Ascomycota</taxon>
        <taxon>Pezizomycotina</taxon>
        <taxon>Sordariomycetes</taxon>
        <taxon>Sordariomycetidae</taxon>
        <taxon>Sordariales</taxon>
        <taxon>Lasiosphaeriaceae</taxon>
        <taxon>Lasiosphaeris</taxon>
    </lineage>
</organism>
<dbReference type="InterPro" id="IPR052895">
    <property type="entry name" value="HetReg/Transcr_Mod"/>
</dbReference>
<feature type="domain" description="Heterokaryon incompatibility" evidence="2">
    <location>
        <begin position="66"/>
        <end position="251"/>
    </location>
</feature>
<dbReference type="Pfam" id="PF06985">
    <property type="entry name" value="HET"/>
    <property type="match status" value="1"/>
</dbReference>
<dbReference type="AlphaFoldDB" id="A0AA39ZSG4"/>
<keyword evidence="4" id="KW-1185">Reference proteome</keyword>
<sequence>MQQPILEGAGLGLSPDEYYTYAKLPTPTSIRLVKLQSVPTQGGPRDHFAPIRLSIRVVDLEDHPTYEALSYTWSRPLTVFSSAEERDGWTENRFPVLCDGKVLLVTRNLFTYLHEWRSLCALKTRHSPHTREQAASAGLELPEEIWIDALSINQNEADEKGRQVALMGRIYRQTRKITIWLGPEDVFTRPALDILLTLGNTPLSSAKTARHMSEAARCRVLSLPPWDSSQWWSVFAFLQRSWFRRSWVIQEVALAPQARMQCGKLMFRWEILVRACINLTESGLGDTMDMWAWFEISGPKLNTPLWVEEMNPIITHSQRPDEDRRLFTTLNRRQPSYLALIVLQQVKIDGVREPHGRQATRKSEPIMQEECSRIPLSRLLDDCRGCDASDPRDKIYALLDIARGPAYQLDSKLSHTALRPIRADYHLSATEVYLEAAWHILLSSATLDLLSSQHLLKDGESESKVHGLPSWVPDWSTGPPAKRLANPFGPEWMASRGHRWVPPPESGLYQPFLAVEGVLVDTVAAVADTSSELRFSPTDSAVLASQSGYPGFSLTKSAVVAAGLPRHYPWTEGGQEPGEVLWRTLIADTIHGKSPAPIAYHAVFYDEWVQTAKRAGADFHSDHGLGDPEKEAEWERVWMNWDALFPEEHGRPLQDQAATEAVDHSVELYEDAGEDMEESASSPKQEGSSAHATTASGVANSRADKFGLYKGWKKQEMGKSQIEIIFDEMVDMCIEDSEKDSSASGDDEEKEDRSEGRTEGETSSFGLYEDEMSIIRRAIALGLDEEIGGDEQQPDLTLLYSAIEELEDRATHDPALQAALLAARRGFRRVGDSIIATHCQWSMDLSAEREKLAKAVQGLLTDDVSQQPERPGTPMGMQPISKDGEVLSEADIHPQETTETEEMAAALLSCRKRVSSGRAIFRTEKHYLGNGPRSVIPGDQVWVLAGAVVPIVLRRRGNGRFTLVGEAFVHGIMKGEIFEKESAMKIEIE</sequence>
<feature type="region of interest" description="Disordered" evidence="1">
    <location>
        <begin position="737"/>
        <end position="766"/>
    </location>
</feature>
<reference evidence="3" key="1">
    <citation type="submission" date="2023-06" db="EMBL/GenBank/DDBJ databases">
        <title>Genome-scale phylogeny and comparative genomics of the fungal order Sordariales.</title>
        <authorList>
            <consortium name="Lawrence Berkeley National Laboratory"/>
            <person name="Hensen N."/>
            <person name="Bonometti L."/>
            <person name="Westerberg I."/>
            <person name="Brannstrom I.O."/>
            <person name="Guillou S."/>
            <person name="Cros-Aarteil S."/>
            <person name="Calhoun S."/>
            <person name="Haridas S."/>
            <person name="Kuo A."/>
            <person name="Mondo S."/>
            <person name="Pangilinan J."/>
            <person name="Riley R."/>
            <person name="Labutti K."/>
            <person name="Andreopoulos B."/>
            <person name="Lipzen A."/>
            <person name="Chen C."/>
            <person name="Yanf M."/>
            <person name="Daum C."/>
            <person name="Ng V."/>
            <person name="Clum A."/>
            <person name="Steindorff A."/>
            <person name="Ohm R."/>
            <person name="Martin F."/>
            <person name="Silar P."/>
            <person name="Natvig D."/>
            <person name="Lalanne C."/>
            <person name="Gautier V."/>
            <person name="Ament-Velasquez S.L."/>
            <person name="Kruys A."/>
            <person name="Hutchinson M.I."/>
            <person name="Powell A.J."/>
            <person name="Barry K."/>
            <person name="Miller A.N."/>
            <person name="Grigoriev I.V."/>
            <person name="Debuchy R."/>
            <person name="Gladieux P."/>
            <person name="Thoren M.H."/>
            <person name="Johannesson H."/>
        </authorList>
    </citation>
    <scope>NUCLEOTIDE SEQUENCE</scope>
    <source>
        <strain evidence="3">SMH4607-1</strain>
    </source>
</reference>
<dbReference type="EMBL" id="JAUKUA010000008">
    <property type="protein sequence ID" value="KAK0702806.1"/>
    <property type="molecule type" value="Genomic_DNA"/>
</dbReference>
<evidence type="ECO:0000256" key="1">
    <source>
        <dbReference type="SAM" id="MobiDB-lite"/>
    </source>
</evidence>
<accession>A0AA39ZSG4</accession>
<feature type="region of interest" description="Disordered" evidence="1">
    <location>
        <begin position="672"/>
        <end position="698"/>
    </location>
</feature>
<feature type="compositionally biased region" description="Basic and acidic residues" evidence="1">
    <location>
        <begin position="751"/>
        <end position="760"/>
    </location>
</feature>
<proteinExistence type="predicted"/>